<evidence type="ECO:0000256" key="12">
    <source>
        <dbReference type="ARBA" id="ARBA00047973"/>
    </source>
</evidence>
<dbReference type="GO" id="GO:0008948">
    <property type="term" value="F:oxaloacetate decarboxylase activity"/>
    <property type="evidence" value="ECO:0007669"/>
    <property type="project" value="UniProtKB-EC"/>
</dbReference>
<comment type="function">
    <text evidence="8">Catalyzes the aldol cleavage of 4-hydroxy-4-methyl-2-oxoglutarate (HMG) into 2 molecules of pyruvate. Also contains a secondary oxaloacetate (OAA) decarboxylase activity due to the common pyruvate enolate transition state formed following C-C bond cleavage in the retro-aldol and decarboxylation reactions.</text>
</comment>
<dbReference type="CDD" id="cd16841">
    <property type="entry name" value="RraA_family"/>
    <property type="match status" value="1"/>
</dbReference>
<evidence type="ECO:0000256" key="2">
    <source>
        <dbReference type="ARBA" id="ARBA00001968"/>
    </source>
</evidence>
<dbReference type="Proteomes" id="UP000240509">
    <property type="component" value="Unassembled WGS sequence"/>
</dbReference>
<evidence type="ECO:0000256" key="13">
    <source>
        <dbReference type="PIRSR" id="PIRSR605493-1"/>
    </source>
</evidence>
<dbReference type="EC" id="4.1.1.112" evidence="6"/>
<accession>A0A2T4U4G0</accession>
<evidence type="ECO:0000256" key="11">
    <source>
        <dbReference type="ARBA" id="ARBA00032305"/>
    </source>
</evidence>
<evidence type="ECO:0000256" key="7">
    <source>
        <dbReference type="ARBA" id="ARBA00016549"/>
    </source>
</evidence>
<dbReference type="PANTHER" id="PTHR33254">
    <property type="entry name" value="4-HYDROXY-4-METHYL-2-OXOGLUTARATE ALDOLASE 3-RELATED"/>
    <property type="match status" value="1"/>
</dbReference>
<evidence type="ECO:0000313" key="14">
    <source>
        <dbReference type="EMBL" id="PTL38287.1"/>
    </source>
</evidence>
<keyword evidence="13" id="KW-0460">Magnesium</keyword>
<evidence type="ECO:0000256" key="3">
    <source>
        <dbReference type="ARBA" id="ARBA00008621"/>
    </source>
</evidence>
<comment type="catalytic activity">
    <reaction evidence="12">
        <text>oxaloacetate + H(+) = pyruvate + CO2</text>
        <dbReference type="Rhea" id="RHEA:15641"/>
        <dbReference type="ChEBI" id="CHEBI:15361"/>
        <dbReference type="ChEBI" id="CHEBI:15378"/>
        <dbReference type="ChEBI" id="CHEBI:16452"/>
        <dbReference type="ChEBI" id="CHEBI:16526"/>
        <dbReference type="EC" id="4.1.1.112"/>
    </reaction>
</comment>
<dbReference type="SUPFAM" id="SSF89562">
    <property type="entry name" value="RraA-like"/>
    <property type="match status" value="1"/>
</dbReference>
<dbReference type="GO" id="GO:0047443">
    <property type="term" value="F:4-hydroxy-4-methyl-2-oxoglutarate aldolase activity"/>
    <property type="evidence" value="ECO:0007669"/>
    <property type="project" value="UniProtKB-EC"/>
</dbReference>
<dbReference type="EMBL" id="PZJJ01000021">
    <property type="protein sequence ID" value="PTL38287.1"/>
    <property type="molecule type" value="Genomic_DNA"/>
</dbReference>
<comment type="similarity">
    <text evidence="3">Belongs to the class II aldolase/RraA-like family.</text>
</comment>
<evidence type="ECO:0000256" key="6">
    <source>
        <dbReference type="ARBA" id="ARBA00012947"/>
    </source>
</evidence>
<dbReference type="InterPro" id="IPR005493">
    <property type="entry name" value="RraA/RraA-like"/>
</dbReference>
<evidence type="ECO:0000256" key="8">
    <source>
        <dbReference type="ARBA" id="ARBA00025046"/>
    </source>
</evidence>
<proteinExistence type="inferred from homology"/>
<dbReference type="PANTHER" id="PTHR33254:SF4">
    <property type="entry name" value="4-HYDROXY-4-METHYL-2-OXOGLUTARATE ALDOLASE 3-RELATED"/>
    <property type="match status" value="1"/>
</dbReference>
<protein>
    <recommendedName>
        <fullName evidence="7">Putative 4-hydroxy-4-methyl-2-oxoglutarate aldolase</fullName>
        <ecNumber evidence="6">4.1.1.112</ecNumber>
        <ecNumber evidence="5">4.1.3.17</ecNumber>
    </recommendedName>
    <alternativeName>
        <fullName evidence="11">Oxaloacetate decarboxylase</fullName>
    </alternativeName>
    <alternativeName>
        <fullName evidence="9">Regulator of ribonuclease activity homolog</fullName>
    </alternativeName>
    <alternativeName>
        <fullName evidence="10">RraA-like protein</fullName>
    </alternativeName>
</protein>
<organism evidence="14 15">
    <name type="scientific">Alkalicoccus saliphilus</name>
    <dbReference type="NCBI Taxonomy" id="200989"/>
    <lineage>
        <taxon>Bacteria</taxon>
        <taxon>Bacillati</taxon>
        <taxon>Bacillota</taxon>
        <taxon>Bacilli</taxon>
        <taxon>Bacillales</taxon>
        <taxon>Bacillaceae</taxon>
        <taxon>Alkalicoccus</taxon>
    </lineage>
</organism>
<dbReference type="OrthoDB" id="9784786at2"/>
<comment type="catalytic activity">
    <reaction evidence="1">
        <text>4-hydroxy-4-methyl-2-oxoglutarate = 2 pyruvate</text>
        <dbReference type="Rhea" id="RHEA:22748"/>
        <dbReference type="ChEBI" id="CHEBI:15361"/>
        <dbReference type="ChEBI" id="CHEBI:58276"/>
        <dbReference type="EC" id="4.1.3.17"/>
    </reaction>
</comment>
<dbReference type="InterPro" id="IPR036704">
    <property type="entry name" value="RraA/RraA-like_sf"/>
</dbReference>
<dbReference type="GO" id="GO:0046872">
    <property type="term" value="F:metal ion binding"/>
    <property type="evidence" value="ECO:0007669"/>
    <property type="project" value="UniProtKB-KW"/>
</dbReference>
<dbReference type="EC" id="4.1.3.17" evidence="5"/>
<dbReference type="Pfam" id="PF03737">
    <property type="entry name" value="RraA-like"/>
    <property type="match status" value="1"/>
</dbReference>
<comment type="cofactor">
    <cofactor evidence="13">
        <name>Mg(2+)</name>
        <dbReference type="ChEBI" id="CHEBI:18420"/>
    </cofactor>
</comment>
<comment type="subunit">
    <text evidence="4">Homotrimer.</text>
</comment>
<evidence type="ECO:0000256" key="1">
    <source>
        <dbReference type="ARBA" id="ARBA00001342"/>
    </source>
</evidence>
<reference evidence="14 15" key="1">
    <citation type="submission" date="2018-03" db="EMBL/GenBank/DDBJ databases">
        <title>Alkalicoccus saliphilus sp. nov., isolated from a mineral pool.</title>
        <authorList>
            <person name="Zhao B."/>
        </authorList>
    </citation>
    <scope>NUCLEOTIDE SEQUENCE [LARGE SCALE GENOMIC DNA]</scope>
    <source>
        <strain evidence="14 15">6AG</strain>
    </source>
</reference>
<sequence>MTEVIKEFARIPATAVSDALNGLTNMEQSIKPLKRDTHTAGRAYTVKLRAADNKLVMKGIKEAQEGDILVIDAKGYMENASCGDFVIGVAKTMGLRGVVIDGAVRDMNGILDLDFPVFCKGTTAAASDKHGSGETGIPISCGSTVVRTGDIIVGDIDGVVVVPQEKAQDILDKSKEKIIKDEEREEKVLKSRESALEYINKQLS</sequence>
<evidence type="ECO:0000256" key="4">
    <source>
        <dbReference type="ARBA" id="ARBA00011233"/>
    </source>
</evidence>
<comment type="caution">
    <text evidence="14">The sequence shown here is derived from an EMBL/GenBank/DDBJ whole genome shotgun (WGS) entry which is preliminary data.</text>
</comment>
<name>A0A2T4U4G0_9BACI</name>
<keyword evidence="13" id="KW-0479">Metal-binding</keyword>
<feature type="binding site" evidence="13">
    <location>
        <position position="106"/>
    </location>
    <ligand>
        <name>Mg(2+)</name>
        <dbReference type="ChEBI" id="CHEBI:18420"/>
    </ligand>
</feature>
<comment type="cofactor">
    <cofactor evidence="2">
        <name>a divalent metal cation</name>
        <dbReference type="ChEBI" id="CHEBI:60240"/>
    </cofactor>
</comment>
<gene>
    <name evidence="14" type="ORF">C6Y45_12235</name>
</gene>
<evidence type="ECO:0000256" key="9">
    <source>
        <dbReference type="ARBA" id="ARBA00029596"/>
    </source>
</evidence>
<evidence type="ECO:0000313" key="15">
    <source>
        <dbReference type="Proteomes" id="UP000240509"/>
    </source>
</evidence>
<feature type="binding site" evidence="13">
    <location>
        <position position="105"/>
    </location>
    <ligand>
        <name>substrate</name>
    </ligand>
</feature>
<keyword evidence="15" id="KW-1185">Reference proteome</keyword>
<dbReference type="RefSeq" id="WP_107585516.1">
    <property type="nucleotide sequence ID" value="NZ_PZJJ01000021.1"/>
</dbReference>
<dbReference type="AlphaFoldDB" id="A0A2T4U4G0"/>
<feature type="binding site" evidence="13">
    <location>
        <begin position="83"/>
        <end position="86"/>
    </location>
    <ligand>
        <name>substrate</name>
    </ligand>
</feature>
<evidence type="ECO:0000256" key="5">
    <source>
        <dbReference type="ARBA" id="ARBA00012213"/>
    </source>
</evidence>
<evidence type="ECO:0000256" key="10">
    <source>
        <dbReference type="ARBA" id="ARBA00030169"/>
    </source>
</evidence>
<dbReference type="Gene3D" id="3.50.30.40">
    <property type="entry name" value="Ribonuclease E inhibitor RraA/RraA-like"/>
    <property type="match status" value="1"/>
</dbReference>